<dbReference type="CDD" id="cd14791">
    <property type="entry name" value="GH36"/>
    <property type="match status" value="1"/>
</dbReference>
<dbReference type="InterPro" id="IPR017853">
    <property type="entry name" value="GH"/>
</dbReference>
<name>A0A543PLW3_9MICO</name>
<dbReference type="GO" id="GO:0016052">
    <property type="term" value="P:carbohydrate catabolic process"/>
    <property type="evidence" value="ECO:0007669"/>
    <property type="project" value="InterPro"/>
</dbReference>
<dbReference type="Proteomes" id="UP000320085">
    <property type="component" value="Unassembled WGS sequence"/>
</dbReference>
<dbReference type="RefSeq" id="WP_141824347.1">
    <property type="nucleotide sequence ID" value="NZ_BAAAQC010000009.1"/>
</dbReference>
<dbReference type="EMBL" id="VFQF01000003">
    <property type="protein sequence ID" value="TQN45072.1"/>
    <property type="molecule type" value="Genomic_DNA"/>
</dbReference>
<evidence type="ECO:0000313" key="2">
    <source>
        <dbReference type="Proteomes" id="UP000320085"/>
    </source>
</evidence>
<dbReference type="InterPro" id="IPR050985">
    <property type="entry name" value="Alpha-glycosidase_related"/>
</dbReference>
<gene>
    <name evidence="1" type="ORF">FHX52_4304</name>
</gene>
<dbReference type="GO" id="GO:0004557">
    <property type="term" value="F:alpha-galactosidase activity"/>
    <property type="evidence" value="ECO:0007669"/>
    <property type="project" value="InterPro"/>
</dbReference>
<dbReference type="InterPro" id="IPR013785">
    <property type="entry name" value="Aldolase_TIM"/>
</dbReference>
<reference evidence="1 2" key="1">
    <citation type="submission" date="2019-06" db="EMBL/GenBank/DDBJ databases">
        <title>Sequencing the genomes of 1000 actinobacteria strains.</title>
        <authorList>
            <person name="Klenk H.-P."/>
        </authorList>
    </citation>
    <scope>NUCLEOTIDE SEQUENCE [LARGE SCALE GENOMIC DNA]</scope>
    <source>
        <strain evidence="1 2">DSM 21776</strain>
    </source>
</reference>
<organism evidence="1 2">
    <name type="scientific">Humibacillus xanthopallidus</name>
    <dbReference type="NCBI Taxonomy" id="412689"/>
    <lineage>
        <taxon>Bacteria</taxon>
        <taxon>Bacillati</taxon>
        <taxon>Actinomycetota</taxon>
        <taxon>Actinomycetes</taxon>
        <taxon>Micrococcales</taxon>
        <taxon>Intrasporangiaceae</taxon>
        <taxon>Humibacillus</taxon>
    </lineage>
</organism>
<dbReference type="InterPro" id="IPR002252">
    <property type="entry name" value="Glyco_hydro_36"/>
</dbReference>
<dbReference type="AlphaFoldDB" id="A0A543PLW3"/>
<accession>A0A543PLW3</accession>
<dbReference type="SUPFAM" id="SSF51445">
    <property type="entry name" value="(Trans)glycosidases"/>
    <property type="match status" value="1"/>
</dbReference>
<dbReference type="Gene3D" id="3.20.20.70">
    <property type="entry name" value="Aldolase class I"/>
    <property type="match status" value="1"/>
</dbReference>
<comment type="caution">
    <text evidence="1">The sequence shown here is derived from an EMBL/GenBank/DDBJ whole genome shotgun (WGS) entry which is preliminary data.</text>
</comment>
<proteinExistence type="predicted"/>
<sequence length="579" mass="62735">MSPELCDVLALSVLTLREGTRLSSSTSHDARVVELRLASDDGLPGLHVEVDLGDAVGYWHPGHRTNRLLPPDWLPASVTSLVESAPVGALYNAAGQTLLGWAADEAVAELRVDYGVSEERKTFVVDIRPVAPLEGDLVVVVDRRREPVSDSIPWLARWMSNRCIGPSLSPPQIAREPVYSTWYTFAQDIDAGLVTSEAVLATELGCRSIFIDDGWQRFAQGRGYQGCGDWLPDGSKFPDLAGTVKTIHGTGASVALWVSPLLLGQRSTIFPHLYPYAPHWEDDLSCHVLDPRYPQVRDHVADLCLRLVRDYNVDILKIDFLDQAMAYRDSPCGGDIGGVGEAMSAMLRHVRTRLADAGRPEVAFEFRQPYVSPAIARFGEILRANDCPGDSIINRTASIDARLLAVGQVVHADPMMWGPAAGAGAVAQQLYAGWFAVPQISMRLSELSGTQAHALRALLSLWRDHSEVTLRGEIRVSGPERGYDLVTAVRRDLHRSVMLAYAPVTIDLDVACTSEVTVVNATPFHGLVLRTTRVLAGGVVSSVLGETVTALPPTSSSLLEVAVPPFGTATLLLSEPHGS</sequence>
<dbReference type="PANTHER" id="PTHR43053">
    <property type="entry name" value="GLYCOSIDASE FAMILY 31"/>
    <property type="match status" value="1"/>
</dbReference>
<dbReference type="OrthoDB" id="176168at2"/>
<protein>
    <submittedName>
        <fullName evidence="1">Alpha-galactosidase</fullName>
    </submittedName>
</protein>
<evidence type="ECO:0000313" key="1">
    <source>
        <dbReference type="EMBL" id="TQN45072.1"/>
    </source>
</evidence>